<dbReference type="InterPro" id="IPR044878">
    <property type="entry name" value="UbiA_sf"/>
</dbReference>
<keyword evidence="2 5" id="KW-0812">Transmembrane</keyword>
<dbReference type="Proteomes" id="UP000198649">
    <property type="component" value="Unassembled WGS sequence"/>
</dbReference>
<reference evidence="6 7" key="1">
    <citation type="submission" date="2016-10" db="EMBL/GenBank/DDBJ databases">
        <authorList>
            <person name="de Groot N.N."/>
        </authorList>
    </citation>
    <scope>NUCLEOTIDE SEQUENCE [LARGE SCALE GENOMIC DNA]</scope>
    <source>
        <strain evidence="6 7">CGMCC 1.11156</strain>
    </source>
</reference>
<dbReference type="EMBL" id="FOQG01000010">
    <property type="protein sequence ID" value="SFI58783.1"/>
    <property type="molecule type" value="Genomic_DNA"/>
</dbReference>
<proteinExistence type="predicted"/>
<evidence type="ECO:0000256" key="4">
    <source>
        <dbReference type="ARBA" id="ARBA00023136"/>
    </source>
</evidence>
<evidence type="ECO:0000313" key="6">
    <source>
        <dbReference type="EMBL" id="SFI58783.1"/>
    </source>
</evidence>
<keyword evidence="3 5" id="KW-1133">Transmembrane helix</keyword>
<dbReference type="GO" id="GO:0016765">
    <property type="term" value="F:transferase activity, transferring alkyl or aryl (other than methyl) groups"/>
    <property type="evidence" value="ECO:0007669"/>
    <property type="project" value="InterPro"/>
</dbReference>
<evidence type="ECO:0000256" key="2">
    <source>
        <dbReference type="ARBA" id="ARBA00022692"/>
    </source>
</evidence>
<feature type="transmembrane region" description="Helical" evidence="5">
    <location>
        <begin position="223"/>
        <end position="241"/>
    </location>
</feature>
<dbReference type="InterPro" id="IPR000537">
    <property type="entry name" value="UbiA_prenyltransferase"/>
</dbReference>
<organism evidence="6 7">
    <name type="scientific">Nocardioides psychrotolerans</name>
    <dbReference type="NCBI Taxonomy" id="1005945"/>
    <lineage>
        <taxon>Bacteria</taxon>
        <taxon>Bacillati</taxon>
        <taxon>Actinomycetota</taxon>
        <taxon>Actinomycetes</taxon>
        <taxon>Propionibacteriales</taxon>
        <taxon>Nocardioidaceae</taxon>
        <taxon>Nocardioides</taxon>
    </lineage>
</organism>
<dbReference type="Gene3D" id="1.10.357.140">
    <property type="entry name" value="UbiA prenyltransferase"/>
    <property type="match status" value="1"/>
</dbReference>
<dbReference type="AlphaFoldDB" id="A0A1I3JEW1"/>
<feature type="transmembrane region" description="Helical" evidence="5">
    <location>
        <begin position="82"/>
        <end position="115"/>
    </location>
</feature>
<evidence type="ECO:0000256" key="1">
    <source>
        <dbReference type="ARBA" id="ARBA00004141"/>
    </source>
</evidence>
<gene>
    <name evidence="6" type="ORF">SAMN05216561_110110</name>
</gene>
<dbReference type="Pfam" id="PF01040">
    <property type="entry name" value="UbiA"/>
    <property type="match status" value="1"/>
</dbReference>
<feature type="transmembrane region" description="Helical" evidence="5">
    <location>
        <begin position="157"/>
        <end position="176"/>
    </location>
</feature>
<dbReference type="OrthoDB" id="3212588at2"/>
<dbReference type="GO" id="GO:0016020">
    <property type="term" value="C:membrane"/>
    <property type="evidence" value="ECO:0007669"/>
    <property type="project" value="UniProtKB-SubCell"/>
</dbReference>
<feature type="transmembrane region" description="Helical" evidence="5">
    <location>
        <begin position="196"/>
        <end position="216"/>
    </location>
</feature>
<accession>A0A1I3JEW1</accession>
<feature type="transmembrane region" description="Helical" evidence="5">
    <location>
        <begin position="247"/>
        <end position="264"/>
    </location>
</feature>
<evidence type="ECO:0000256" key="3">
    <source>
        <dbReference type="ARBA" id="ARBA00022989"/>
    </source>
</evidence>
<evidence type="ECO:0000313" key="7">
    <source>
        <dbReference type="Proteomes" id="UP000198649"/>
    </source>
</evidence>
<evidence type="ECO:0000256" key="5">
    <source>
        <dbReference type="SAM" id="Phobius"/>
    </source>
</evidence>
<dbReference type="STRING" id="1005945.SAMN05216561_110110"/>
<dbReference type="RefSeq" id="WP_091114211.1">
    <property type="nucleotide sequence ID" value="NZ_BKAF01000012.1"/>
</dbReference>
<keyword evidence="7" id="KW-1185">Reference proteome</keyword>
<comment type="subcellular location">
    <subcellularLocation>
        <location evidence="1">Membrane</location>
        <topology evidence="1">Multi-pass membrane protein</topology>
    </subcellularLocation>
</comment>
<protein>
    <submittedName>
        <fullName evidence="6">4-hydroxybenzoate polyprenyltransferase</fullName>
    </submittedName>
</protein>
<keyword evidence="4 5" id="KW-0472">Membrane</keyword>
<feature type="transmembrane region" description="Helical" evidence="5">
    <location>
        <begin position="127"/>
        <end position="145"/>
    </location>
</feature>
<sequence>MPALLRAAHGGPALAVTVLALLLGVAADLTPGRLVLVGLAVLAGQLSVGWSNDLIDLPRDRAVERRDKPIPAGQVSERTVRLACAGAVVAVVPLSLACGLVAGVVHLACVASAWSYNLGLKATVWSWLPYAFSFATLTVFVSLAGQPGELPGGLPDWWVPTAGALLGVGAHLVNVLPDLADDAATGVHGLPHRLGARRLPVVATVVLATGSLVAALGSGLTRLSVAGLAVVAVLLLVSLAGRGRVPFLAAIGIALVDVVLLVLAS</sequence>
<name>A0A1I3JEW1_9ACTN</name>
<keyword evidence="6" id="KW-0808">Transferase</keyword>